<reference evidence="3" key="2">
    <citation type="journal article" date="2021" name="PeerJ">
        <title>Extensive microbial diversity within the chicken gut microbiome revealed by metagenomics and culture.</title>
        <authorList>
            <person name="Gilroy R."/>
            <person name="Ravi A."/>
            <person name="Getino M."/>
            <person name="Pursley I."/>
            <person name="Horton D.L."/>
            <person name="Alikhan N.F."/>
            <person name="Baker D."/>
            <person name="Gharbi K."/>
            <person name="Hall N."/>
            <person name="Watson M."/>
            <person name="Adriaenssens E.M."/>
            <person name="Foster-Nyarko E."/>
            <person name="Jarju S."/>
            <person name="Secka A."/>
            <person name="Antonio M."/>
            <person name="Oren A."/>
            <person name="Chaudhuri R.R."/>
            <person name="La Ragione R."/>
            <person name="Hildebrand F."/>
            <person name="Pallen M.J."/>
        </authorList>
    </citation>
    <scope>NUCLEOTIDE SEQUENCE</scope>
    <source>
        <strain evidence="3">10532</strain>
    </source>
</reference>
<comment type="caution">
    <text evidence="3">The sequence shown here is derived from an EMBL/GenBank/DDBJ whole genome shotgun (WGS) entry which is preliminary data.</text>
</comment>
<dbReference type="Proteomes" id="UP000823638">
    <property type="component" value="Unassembled WGS sequence"/>
</dbReference>
<dbReference type="InterPro" id="IPR013783">
    <property type="entry name" value="Ig-like_fold"/>
</dbReference>
<feature type="transmembrane region" description="Helical" evidence="2">
    <location>
        <begin position="12"/>
        <end position="32"/>
    </location>
</feature>
<feature type="compositionally biased region" description="Gly residues" evidence="1">
    <location>
        <begin position="161"/>
        <end position="185"/>
    </location>
</feature>
<evidence type="ECO:0000313" key="4">
    <source>
        <dbReference type="Proteomes" id="UP000823638"/>
    </source>
</evidence>
<evidence type="ECO:0000256" key="1">
    <source>
        <dbReference type="SAM" id="MobiDB-lite"/>
    </source>
</evidence>
<sequence length="967" mass="106206">MKMRRSLKSRGNDYAVVLLCLFLSFTSLLLFWKDVNRTLSKIGETPIGMITFKYKVAQRKFSDRLIWDMLQKESYVYNGDTIRTADLSEATIRFTDNNIITLEESSLAQIFLDSRGAASVDFAGGGIRIDSSQSASGMSVSSGNTKFRIDSGSVMVASSGTGNGAAGGSDAGTGGRPDGSTGTGPSGILNFEVVSGTVSVMDSGSGELVNLSLGEVGSVSSGRVIKETGITVLSPLQNYRFNNYGEDLYSVPFSIAKSGGFQDSSLVLEISGTKDFGSLKEKISLKGINQVNVGLPEGVWYWRISSSDPSGKQTVNTGKFTVVSITKPLLLVPGDKEVFSYRTVKPSIRFVWQGNQYTSWYLLEVFDKQNLDSPVVSRRVNGNSAIIDEFDKGDYVWRVTPVYSGAVDSGFSSFGVNDKKEFAPPKLTSYPSGSFVNINAVNNARGQSVLFSWENDKEADEYLFKIISSDDGKVLKEVSVNENYINVNPVDFGITEGVYFWQVAKKDKKGNVSPDSEKRVFTAVDGEVVFHTTFPANGYGIAESMVYDTLFTWKNNTKDSVIAEIAQDENFSKIIVSKTVGHENQNVGNISLPAGEYWWRVRTEHPFGGGESLKSKAHKFSVLPPLPAPGVVFPLNGEVIPVAKDELTEFVWQEVPGADYYNLSVYSSANSDPVQEFKMLTEPGAMVNLSALSKGSYRYTVQAFSLENENQTRRTGLITEVYFSVYPVIPIELVSPGPGTKIDGIEAVLNPGVLVWNSEDELVSERLILSKSRDGLPIDHGGKIRNPESIVLEITSPEERIRLPPLREGFYYWTVTGINTVGYDLTPRSPYTFEVLPVPSLAAPDFVSPENKTVFDIYYLMNSTLCNVTWNQVENATGYNVTLQRIEGSSKTVILEDYVEDNGSGEYLLPDFSELGEGEFEFIVEAVQYTPDNFLLRGGETGVLSFSIQLPEIKNINLKTHGEVYGN</sequence>
<organism evidence="3 4">
    <name type="scientific">Candidatus Gallitreponema excrementavium</name>
    <dbReference type="NCBI Taxonomy" id="2840840"/>
    <lineage>
        <taxon>Bacteria</taxon>
        <taxon>Pseudomonadati</taxon>
        <taxon>Spirochaetota</taxon>
        <taxon>Spirochaetia</taxon>
        <taxon>Spirochaetales</taxon>
        <taxon>Candidatus Gallitreponema</taxon>
    </lineage>
</organism>
<keyword evidence="2" id="KW-0472">Membrane</keyword>
<dbReference type="AlphaFoldDB" id="A0A9D9N1R5"/>
<keyword evidence="2" id="KW-1133">Transmembrane helix</keyword>
<protein>
    <recommendedName>
        <fullName evidence="5">FecR protein domain-containing protein</fullName>
    </recommendedName>
</protein>
<dbReference type="EMBL" id="JADIMM010000043">
    <property type="protein sequence ID" value="MBO8457261.1"/>
    <property type="molecule type" value="Genomic_DNA"/>
</dbReference>
<dbReference type="Gene3D" id="2.60.40.10">
    <property type="entry name" value="Immunoglobulins"/>
    <property type="match status" value="2"/>
</dbReference>
<reference evidence="3" key="1">
    <citation type="submission" date="2020-10" db="EMBL/GenBank/DDBJ databases">
        <authorList>
            <person name="Gilroy R."/>
        </authorList>
    </citation>
    <scope>NUCLEOTIDE SEQUENCE</scope>
    <source>
        <strain evidence="3">10532</strain>
    </source>
</reference>
<evidence type="ECO:0000313" key="3">
    <source>
        <dbReference type="EMBL" id="MBO8457261.1"/>
    </source>
</evidence>
<accession>A0A9D9N1R5</accession>
<evidence type="ECO:0000256" key="2">
    <source>
        <dbReference type="SAM" id="Phobius"/>
    </source>
</evidence>
<gene>
    <name evidence="3" type="ORF">IAA81_03425</name>
</gene>
<feature type="region of interest" description="Disordered" evidence="1">
    <location>
        <begin position="160"/>
        <end position="185"/>
    </location>
</feature>
<evidence type="ECO:0008006" key="5">
    <source>
        <dbReference type="Google" id="ProtNLM"/>
    </source>
</evidence>
<proteinExistence type="predicted"/>
<keyword evidence="2" id="KW-0812">Transmembrane</keyword>
<name>A0A9D9N1R5_9SPIR</name>